<dbReference type="SUPFAM" id="SSF58026">
    <property type="entry name" value="Delta-sleep-inducing peptide immunoreactive peptide"/>
    <property type="match status" value="1"/>
</dbReference>
<feature type="compositionally biased region" description="Polar residues" evidence="10">
    <location>
        <begin position="818"/>
        <end position="843"/>
    </location>
</feature>
<keyword evidence="12" id="KW-1185">Reference proteome</keyword>
<keyword evidence="7" id="KW-0539">Nucleus</keyword>
<protein>
    <recommendedName>
        <fullName evidence="8">TSC22 domain family protein 1</fullName>
    </recommendedName>
</protein>
<feature type="region of interest" description="Disordered" evidence="10">
    <location>
        <begin position="896"/>
        <end position="916"/>
    </location>
</feature>
<evidence type="ECO:0000313" key="12">
    <source>
        <dbReference type="Proteomes" id="UP000518266"/>
    </source>
</evidence>
<feature type="compositionally biased region" description="Polar residues" evidence="10">
    <location>
        <begin position="297"/>
        <end position="306"/>
    </location>
</feature>
<feature type="compositionally biased region" description="Basic and acidic residues" evidence="10">
    <location>
        <begin position="1"/>
        <end position="13"/>
    </location>
</feature>
<comment type="caution">
    <text evidence="11">The sequence shown here is derived from an EMBL/GenBank/DDBJ whole genome shotgun (WGS) entry which is preliminary data.</text>
</comment>
<feature type="compositionally biased region" description="Low complexity" evidence="10">
    <location>
        <begin position="566"/>
        <end position="576"/>
    </location>
</feature>
<dbReference type="GO" id="GO:0005634">
    <property type="term" value="C:nucleus"/>
    <property type="evidence" value="ECO:0007669"/>
    <property type="project" value="UniProtKB-SubCell"/>
</dbReference>
<feature type="region of interest" description="Disordered" evidence="10">
    <location>
        <begin position="62"/>
        <end position="83"/>
    </location>
</feature>
<gene>
    <name evidence="11" type="ORF">F7725_001814</name>
</gene>
<dbReference type="GO" id="GO:0008284">
    <property type="term" value="P:positive regulation of cell population proliferation"/>
    <property type="evidence" value="ECO:0007669"/>
    <property type="project" value="TreeGrafter"/>
</dbReference>
<evidence type="ECO:0000256" key="8">
    <source>
        <dbReference type="ARBA" id="ARBA00039911"/>
    </source>
</evidence>
<dbReference type="InterPro" id="IPR000580">
    <property type="entry name" value="TSC22/Bun"/>
</dbReference>
<organism evidence="11 12">
    <name type="scientific">Dissostichus mawsoni</name>
    <name type="common">Antarctic cod</name>
    <dbReference type="NCBI Taxonomy" id="36200"/>
    <lineage>
        <taxon>Eukaryota</taxon>
        <taxon>Metazoa</taxon>
        <taxon>Chordata</taxon>
        <taxon>Craniata</taxon>
        <taxon>Vertebrata</taxon>
        <taxon>Euteleostomi</taxon>
        <taxon>Actinopterygii</taxon>
        <taxon>Neopterygii</taxon>
        <taxon>Teleostei</taxon>
        <taxon>Neoteleostei</taxon>
        <taxon>Acanthomorphata</taxon>
        <taxon>Eupercaria</taxon>
        <taxon>Perciformes</taxon>
        <taxon>Notothenioidei</taxon>
        <taxon>Nototheniidae</taxon>
        <taxon>Dissostichus</taxon>
    </lineage>
</organism>
<keyword evidence="4" id="KW-0963">Cytoplasm</keyword>
<dbReference type="PANTHER" id="PTHR46745:SF1">
    <property type="entry name" value="TSC22 DOMAIN FAMILY PROTEIN 1"/>
    <property type="match status" value="1"/>
</dbReference>
<evidence type="ECO:0000256" key="4">
    <source>
        <dbReference type="ARBA" id="ARBA00022490"/>
    </source>
</evidence>
<feature type="compositionally biased region" description="Polar residues" evidence="10">
    <location>
        <begin position="155"/>
        <end position="166"/>
    </location>
</feature>
<comment type="similarity">
    <text evidence="3">Belongs to the TSC-22/Dip/Bun family.</text>
</comment>
<dbReference type="PANTHER" id="PTHR46745">
    <property type="entry name" value="TSC22 DOMAIN FAMILY PROTEIN 1"/>
    <property type="match status" value="1"/>
</dbReference>
<dbReference type="EMBL" id="JAAKFY010000018">
    <property type="protein sequence ID" value="KAF3842965.1"/>
    <property type="molecule type" value="Genomic_DNA"/>
</dbReference>
<accession>A0A7J5Y0N1</accession>
<feature type="compositionally biased region" description="Low complexity" evidence="10">
    <location>
        <begin position="136"/>
        <end position="145"/>
    </location>
</feature>
<feature type="region of interest" description="Disordered" evidence="10">
    <location>
        <begin position="801"/>
        <end position="844"/>
    </location>
</feature>
<dbReference type="InterPro" id="IPR047862">
    <property type="entry name" value="TSC22/BUN_CS"/>
</dbReference>
<sequence>MAAETMRGRHITEHPSPSARHRQHGATAAVQEAGYNAEQRWGGPCSQNGAVNELQPYCILSESNHPPDPLEMHHPDPAGDSGSVRKMAHPAVFHRRGSNTGSGSGSALSTPANPVVNNSHVPADDYQASLLIQCQPPAGSSSPGPHHMPPHSLNLHAQPQPTQTGAQIKKKSGFQITSVTPAQISVSTNNSIAEDTESYDDLDESHTEDLSSSEILDVSLSRPNDIVGGERSSSEETLNNFHEADTPGAVSPNQPSHPHAMNQAQQHGGTMVNGNVHHHHHHQHHHNHAQVYPLSSGPGSTPSALNSGALPCITQKMPSNVGGPQENVSQAAPPSIAAQPQGVVAPGSLPGMHSSATDTIVSIVNPQTSTVSNVNMLSSANVPVRGGISMSASSSSGGFPFNVMSSSAGSGGPVAAAGNLITPISNVNMIQQHQNMNSNITMTTTTSAVSASGGMGVPAGIHGRVGSAVLQPASAPNTSVAPVTSAPAQPAPAPAPAVTTTSSRFRVVKLDSSSEPFKKGRWLCTEFYDKETPASAPSSAASETGSHNMRQFVSESFAGNSERESTSGSSVSSTMSTLSHYTESVCSGDAGGHPVPQHASPPQGYQGILPSGLSMGVSQPYMPPHDITPTSIHQPVSMQGHQTAIPTSALPHHQLTYAQAVANPPLGSTQGLVGVQQQQGGYALPQQPQSNHQAAVVQVRPAEYTHSHQGVPQAAAFQPLSNQTGSAPSGSANGLCQMIGGLQQSLLHTQTSSSNMPSHVGAPGLGQRPQSHPGHLDCQQQTQQSLPTQIQNLGTQLPTTVHQNQVSASSVPPPNPQSAPQAHNTGNSGRMPTQGVPQSQASFLSFPHDHSSALALAHAAQASALYASLPTFTTTQLQDAQRLLLQHQSALLGLPKLSGREAGSGSSAGQGQEADGNAAAASALTASAGLKTGDGEDDGCYSLVVTCAVNQLKALLWNAFPTSFKHCFLRLQGNFNHPTTGNCPHFSRSYTALTNASVGSDPDLFTTLKKSEGCQKTLHKEAREALILWSVCQLRNFSISFLSSLLSAESSHVKLDNGSSGASVVAIDNKIEQAMDLVKSHLMYAVREEVEVLKEQIKELIDRNSQLEQENTLLKTLASPEQMAQFQAQVQTGSPPVPPTAATPGPPNTPNSPSPTRTALARRRSMFCYSSRAKPCLLQQEATLSRQEFAHIYLSEGCSQRDEQRSALQHGSGGGQFRNAVWGALLDADRPFVVSRCFLYACCVAEVLCF</sequence>
<feature type="coiled-coil region" evidence="9">
    <location>
        <begin position="1083"/>
        <end position="1117"/>
    </location>
</feature>
<evidence type="ECO:0000256" key="5">
    <source>
        <dbReference type="ARBA" id="ARBA00023015"/>
    </source>
</evidence>
<name>A0A7J5Y0N1_DISMA</name>
<dbReference type="Gene3D" id="1.20.5.490">
    <property type="entry name" value="Single helix bin"/>
    <property type="match status" value="1"/>
</dbReference>
<feature type="region of interest" description="Disordered" evidence="10">
    <location>
        <begin position="583"/>
        <end position="612"/>
    </location>
</feature>
<dbReference type="GO" id="GO:0043066">
    <property type="term" value="P:negative regulation of apoptotic process"/>
    <property type="evidence" value="ECO:0007669"/>
    <property type="project" value="TreeGrafter"/>
</dbReference>
<comment type="subcellular location">
    <subcellularLocation>
        <location evidence="2">Cytoplasm</location>
    </subcellularLocation>
    <subcellularLocation>
        <location evidence="1">Nucleus</location>
    </subcellularLocation>
</comment>
<feature type="region of interest" description="Disordered" evidence="10">
    <location>
        <begin position="134"/>
        <end position="172"/>
    </location>
</feature>
<feature type="region of interest" description="Disordered" evidence="10">
    <location>
        <begin position="751"/>
        <end position="784"/>
    </location>
</feature>
<feature type="compositionally biased region" description="Low complexity" evidence="10">
    <location>
        <begin position="479"/>
        <end position="488"/>
    </location>
</feature>
<evidence type="ECO:0000256" key="9">
    <source>
        <dbReference type="SAM" id="Coils"/>
    </source>
</evidence>
<evidence type="ECO:0000256" key="6">
    <source>
        <dbReference type="ARBA" id="ARBA00023163"/>
    </source>
</evidence>
<dbReference type="OrthoDB" id="8961796at2759"/>
<feature type="compositionally biased region" description="Pro residues" evidence="10">
    <location>
        <begin position="1135"/>
        <end position="1153"/>
    </location>
</feature>
<feature type="compositionally biased region" description="Polar residues" evidence="10">
    <location>
        <begin position="801"/>
        <end position="810"/>
    </location>
</feature>
<dbReference type="CDD" id="cd21938">
    <property type="entry name" value="ZIP_TSC22D1"/>
    <property type="match status" value="1"/>
</dbReference>
<dbReference type="Proteomes" id="UP000518266">
    <property type="component" value="Unassembled WGS sequence"/>
</dbReference>
<dbReference type="PROSITE" id="PS01289">
    <property type="entry name" value="TSC22"/>
    <property type="match status" value="1"/>
</dbReference>
<evidence type="ECO:0000313" key="11">
    <source>
        <dbReference type="EMBL" id="KAF3842965.1"/>
    </source>
</evidence>
<evidence type="ECO:0000256" key="7">
    <source>
        <dbReference type="ARBA" id="ARBA00023242"/>
    </source>
</evidence>
<feature type="compositionally biased region" description="Basic and acidic residues" evidence="10">
    <location>
        <begin position="68"/>
        <end position="77"/>
    </location>
</feature>
<evidence type="ECO:0000256" key="2">
    <source>
        <dbReference type="ARBA" id="ARBA00004496"/>
    </source>
</evidence>
<feature type="region of interest" description="Disordered" evidence="10">
    <location>
        <begin position="557"/>
        <end position="576"/>
    </location>
</feature>
<dbReference type="Pfam" id="PF01166">
    <property type="entry name" value="TSC22"/>
    <property type="match status" value="1"/>
</dbReference>
<keyword evidence="5" id="KW-0805">Transcription regulation</keyword>
<keyword evidence="6" id="KW-0804">Transcription</keyword>
<feature type="compositionally biased region" description="Basic residues" evidence="10">
    <location>
        <begin position="276"/>
        <end position="288"/>
    </location>
</feature>
<dbReference type="FunFam" id="1.20.5.490:FF:000002">
    <property type="entry name" value="TSC22 domain family, member 1"/>
    <property type="match status" value="1"/>
</dbReference>
<proteinExistence type="inferred from homology"/>
<evidence type="ECO:0000256" key="1">
    <source>
        <dbReference type="ARBA" id="ARBA00004123"/>
    </source>
</evidence>
<feature type="region of interest" description="Disordered" evidence="10">
    <location>
        <begin position="197"/>
        <end position="334"/>
    </location>
</feature>
<feature type="region of interest" description="Disordered" evidence="10">
    <location>
        <begin position="1"/>
        <end position="28"/>
    </location>
</feature>
<keyword evidence="9" id="KW-0175">Coiled coil</keyword>
<feature type="region of interest" description="Disordered" evidence="10">
    <location>
        <begin position="475"/>
        <end position="497"/>
    </location>
</feature>
<feature type="compositionally biased region" description="Polar residues" evidence="10">
    <location>
        <begin position="251"/>
        <end position="268"/>
    </location>
</feature>
<evidence type="ECO:0000256" key="3">
    <source>
        <dbReference type="ARBA" id="ARBA00007908"/>
    </source>
</evidence>
<dbReference type="GO" id="GO:0005829">
    <property type="term" value="C:cytosol"/>
    <property type="evidence" value="ECO:0007669"/>
    <property type="project" value="TreeGrafter"/>
</dbReference>
<evidence type="ECO:0000256" key="10">
    <source>
        <dbReference type="SAM" id="MobiDB-lite"/>
    </source>
</evidence>
<dbReference type="GO" id="GO:0006357">
    <property type="term" value="P:regulation of transcription by RNA polymerase II"/>
    <property type="evidence" value="ECO:0007669"/>
    <property type="project" value="InterPro"/>
</dbReference>
<dbReference type="AlphaFoldDB" id="A0A7J5Y0N1"/>
<reference evidence="11 12" key="1">
    <citation type="submission" date="2020-03" db="EMBL/GenBank/DDBJ databases">
        <title>Dissostichus mawsoni Genome sequencing and assembly.</title>
        <authorList>
            <person name="Park H."/>
        </authorList>
    </citation>
    <scope>NUCLEOTIDE SEQUENCE [LARGE SCALE GENOMIC DNA]</scope>
    <source>
        <strain evidence="11">DM0001</strain>
        <tissue evidence="11">Muscle</tissue>
    </source>
</reference>
<feature type="region of interest" description="Disordered" evidence="10">
    <location>
        <begin position="1125"/>
        <end position="1157"/>
    </location>
</feature>